<feature type="compositionally biased region" description="Pro residues" evidence="3">
    <location>
        <begin position="410"/>
        <end position="420"/>
    </location>
</feature>
<feature type="region of interest" description="Disordered" evidence="3">
    <location>
        <begin position="655"/>
        <end position="684"/>
    </location>
</feature>
<reference evidence="4" key="1">
    <citation type="submission" date="2023-02" db="EMBL/GenBank/DDBJ databases">
        <authorList>
            <person name="Palmer J.M."/>
        </authorList>
    </citation>
    <scope>NUCLEOTIDE SEQUENCE</scope>
    <source>
        <strain evidence="4">FW57</strain>
    </source>
</reference>
<organism evidence="4 5">
    <name type="scientific">Staphylotrichum longicolle</name>
    <dbReference type="NCBI Taxonomy" id="669026"/>
    <lineage>
        <taxon>Eukaryota</taxon>
        <taxon>Fungi</taxon>
        <taxon>Dikarya</taxon>
        <taxon>Ascomycota</taxon>
        <taxon>Pezizomycotina</taxon>
        <taxon>Sordariomycetes</taxon>
        <taxon>Sordariomycetidae</taxon>
        <taxon>Sordariales</taxon>
        <taxon>Chaetomiaceae</taxon>
        <taxon>Staphylotrichum</taxon>
    </lineage>
</organism>
<dbReference type="PANTHER" id="PTHR47942:SF105">
    <property type="entry name" value="ATPASE EXPRESSION PROTEIN 3"/>
    <property type="match status" value="1"/>
</dbReference>
<gene>
    <name evidence="4" type="ORF">NEMBOFW57_000232</name>
</gene>
<dbReference type="InterPro" id="IPR011990">
    <property type="entry name" value="TPR-like_helical_dom_sf"/>
</dbReference>
<dbReference type="AlphaFoldDB" id="A0AAD4EZ88"/>
<evidence type="ECO:0000256" key="1">
    <source>
        <dbReference type="ARBA" id="ARBA00022737"/>
    </source>
</evidence>
<feature type="region of interest" description="Disordered" evidence="3">
    <location>
        <begin position="400"/>
        <end position="429"/>
    </location>
</feature>
<dbReference type="InterPro" id="IPR002885">
    <property type="entry name" value="PPR_rpt"/>
</dbReference>
<dbReference type="Gene3D" id="1.25.40.10">
    <property type="entry name" value="Tetratricopeptide repeat domain"/>
    <property type="match status" value="1"/>
</dbReference>
<evidence type="ECO:0008006" key="6">
    <source>
        <dbReference type="Google" id="ProtNLM"/>
    </source>
</evidence>
<dbReference type="EMBL" id="JAHCVI010000001">
    <property type="protein sequence ID" value="KAG7290234.1"/>
    <property type="molecule type" value="Genomic_DNA"/>
</dbReference>
<dbReference type="NCBIfam" id="TIGR00756">
    <property type="entry name" value="PPR"/>
    <property type="match status" value="1"/>
</dbReference>
<feature type="compositionally biased region" description="Basic and acidic residues" evidence="3">
    <location>
        <begin position="662"/>
        <end position="676"/>
    </location>
</feature>
<dbReference type="Proteomes" id="UP001197093">
    <property type="component" value="Unassembled WGS sequence"/>
</dbReference>
<evidence type="ECO:0000256" key="3">
    <source>
        <dbReference type="SAM" id="MobiDB-lite"/>
    </source>
</evidence>
<keyword evidence="5" id="KW-1185">Reference proteome</keyword>
<evidence type="ECO:0000313" key="5">
    <source>
        <dbReference type="Proteomes" id="UP001197093"/>
    </source>
</evidence>
<proteinExistence type="predicted"/>
<accession>A0AAD4EZ88</accession>
<comment type="caution">
    <text evidence="4">The sequence shown here is derived from an EMBL/GenBank/DDBJ whole genome shotgun (WGS) entry which is preliminary data.</text>
</comment>
<dbReference type="InterPro" id="IPR051222">
    <property type="entry name" value="PPR/CCM1_RNA-binding"/>
</dbReference>
<sequence length="684" mass="76386">MFVCRGCLRSLTGTGPSVLGPRLLTSWRTTTAPVSSRRTVYVGKGIKVDLRSTLADRVEHGDPRYASKTRKSVTEELRVDDGEDLAYEGVSPKGGELGKERYEKKLQAAVKKRLELYPDPYHIAQQVSRALEKGSFDEALLMARMASRNAKVEVSWNHLIDYQLKNKRLHAAIKLYNEMKKRAQIPNAKTYTISFRGCAHSLHPKLAVAEATRIYNFMIKSGSLKPNTIHMNAVLEVCARAGDLESLFTVLATSNSGLRCPDAHTYTIVFNALRYDVSNAGKANLGLIDDDVKREIQKNIQRASSIWADVIENWRSARLIIDDHLVCRIPHGRTKNNESVLELLEQTMQPPRPNPAKLPPVPIPVEPRTHAAPEDAAPINRSCCCQTARAGTDSRRYQNMTAKARRTSPRPKPNPLPRPGPALSSLTNTRKTASAPKYWSYFRDHLNVVPDAENHFCYLRALALGHASAHVAAHIASLPTPLLSPVTFRRGLSACVSDNLNKDAFKHASQIFDVMTTKQRYPDALSMRLYLQVARASTRHFYEPSPSAGGGKPAHSRQLILALDRMWEPFRILSGSLSYPEAATRSPEAERDAKRGDMQEVLATARRMTAAIDRVVNDDEMVPGGSAGERKQMVKLLRTRRAVLQRWIERCLAKLYPDGPPPEEKEKAYEGRERRGGSSVLDEL</sequence>
<evidence type="ECO:0000256" key="2">
    <source>
        <dbReference type="PROSITE-ProRule" id="PRU00708"/>
    </source>
</evidence>
<dbReference type="Pfam" id="PF13041">
    <property type="entry name" value="PPR_2"/>
    <property type="match status" value="1"/>
</dbReference>
<evidence type="ECO:0000313" key="4">
    <source>
        <dbReference type="EMBL" id="KAG7290234.1"/>
    </source>
</evidence>
<protein>
    <recommendedName>
        <fullName evidence="6">Pentatricopeptide repeat protein</fullName>
    </recommendedName>
</protein>
<dbReference type="PANTHER" id="PTHR47942">
    <property type="entry name" value="TETRATRICOPEPTIDE REPEAT (TPR)-LIKE SUPERFAMILY PROTEIN-RELATED"/>
    <property type="match status" value="1"/>
</dbReference>
<keyword evidence="1" id="KW-0677">Repeat</keyword>
<dbReference type="PROSITE" id="PS51375">
    <property type="entry name" value="PPR"/>
    <property type="match status" value="1"/>
</dbReference>
<feature type="repeat" description="PPR" evidence="2">
    <location>
        <begin position="152"/>
        <end position="186"/>
    </location>
</feature>
<name>A0AAD4EZ88_9PEZI</name>